<name>A0A4Z0NDI5_9HYPH</name>
<dbReference type="InterPro" id="IPR002586">
    <property type="entry name" value="CobQ/CobB/MinD/ParA_Nub-bd_dom"/>
</dbReference>
<gene>
    <name evidence="2" type="ORF">EU555_34190</name>
</gene>
<evidence type="ECO:0000313" key="2">
    <source>
        <dbReference type="EMBL" id="TGD92763.1"/>
    </source>
</evidence>
<keyword evidence="3" id="KW-1185">Reference proteome</keyword>
<accession>A0A4Z0NDI5</accession>
<dbReference type="Pfam" id="PF01656">
    <property type="entry name" value="CbiA"/>
    <property type="match status" value="1"/>
</dbReference>
<organism evidence="2 3">
    <name type="scientific">Methylobacterium nonmethylotrophicum</name>
    <dbReference type="NCBI Taxonomy" id="1141884"/>
    <lineage>
        <taxon>Bacteria</taxon>
        <taxon>Pseudomonadati</taxon>
        <taxon>Pseudomonadota</taxon>
        <taxon>Alphaproteobacteria</taxon>
        <taxon>Hyphomicrobiales</taxon>
        <taxon>Methylobacteriaceae</taxon>
        <taxon>Methylobacterium</taxon>
    </lineage>
</organism>
<comment type="caution">
    <text evidence="2">The sequence shown here is derived from an EMBL/GenBank/DDBJ whole genome shotgun (WGS) entry which is preliminary data.</text>
</comment>
<dbReference type="Gene3D" id="3.40.50.300">
    <property type="entry name" value="P-loop containing nucleotide triphosphate hydrolases"/>
    <property type="match status" value="1"/>
</dbReference>
<dbReference type="RefSeq" id="WP_135419771.1">
    <property type="nucleotide sequence ID" value="NZ_SRLB01000057.1"/>
</dbReference>
<protein>
    <submittedName>
        <fullName evidence="2">ParA family protein</fullName>
    </submittedName>
</protein>
<dbReference type="InterPro" id="IPR027417">
    <property type="entry name" value="P-loop_NTPase"/>
</dbReference>
<dbReference type="InterPro" id="IPR050678">
    <property type="entry name" value="DNA_Partitioning_ATPase"/>
</dbReference>
<reference evidence="2 3" key="1">
    <citation type="submission" date="2019-04" db="EMBL/GenBank/DDBJ databases">
        <authorList>
            <person name="Feng G."/>
            <person name="Zhu H."/>
        </authorList>
    </citation>
    <scope>NUCLEOTIDE SEQUENCE [LARGE SCALE GENOMIC DNA]</scope>
    <source>
        <strain evidence="2 3">6HR-1</strain>
    </source>
</reference>
<evidence type="ECO:0000313" key="3">
    <source>
        <dbReference type="Proteomes" id="UP000297535"/>
    </source>
</evidence>
<dbReference type="OrthoDB" id="9804460at2"/>
<evidence type="ECO:0000259" key="1">
    <source>
        <dbReference type="Pfam" id="PF01656"/>
    </source>
</evidence>
<dbReference type="CDD" id="cd02042">
    <property type="entry name" value="ParAB_family"/>
    <property type="match status" value="1"/>
</dbReference>
<proteinExistence type="predicted"/>
<dbReference type="SUPFAM" id="SSF52540">
    <property type="entry name" value="P-loop containing nucleoside triphosphate hydrolases"/>
    <property type="match status" value="1"/>
</dbReference>
<dbReference type="Proteomes" id="UP000297535">
    <property type="component" value="Unassembled WGS sequence"/>
</dbReference>
<dbReference type="EMBL" id="SRLB01000057">
    <property type="protein sequence ID" value="TGD92763.1"/>
    <property type="molecule type" value="Genomic_DNA"/>
</dbReference>
<feature type="domain" description="CobQ/CobB/MinD/ParA nucleotide binding" evidence="1">
    <location>
        <begin position="4"/>
        <end position="143"/>
    </location>
</feature>
<dbReference type="PANTHER" id="PTHR13696:SF96">
    <property type="entry name" value="COBQ_COBB_MIND_PARA NUCLEOTIDE BINDING DOMAIN-CONTAINING PROTEIN"/>
    <property type="match status" value="1"/>
</dbReference>
<sequence length="218" mass="23732">MLTISVIGQKGGDGKSTLAAHLSAQASAAGLLTACIDADPQKTLHAWFERREAEAPQVTRETDADELRKLARRAAAGGCDVLLIDTSGRAEATMREAADLGDIILTPVTADRFSVETLPVVQKVVRFVGKDKRAWLVPNKLKPLGRDVVGREERELREGLASQGWQVAPISLHRLDDYTKATNDGRVAQEMAPEGRAADEVRALWAWVHQEARAHVQA</sequence>
<dbReference type="PANTHER" id="PTHR13696">
    <property type="entry name" value="P-LOOP CONTAINING NUCLEOSIDE TRIPHOSPHATE HYDROLASE"/>
    <property type="match status" value="1"/>
</dbReference>
<dbReference type="AlphaFoldDB" id="A0A4Z0NDI5"/>
<dbReference type="PIRSF" id="PIRSF009320">
    <property type="entry name" value="Nuc_binding_HP_1000"/>
    <property type="match status" value="1"/>
</dbReference>